<dbReference type="OrthoDB" id="2495643at2759"/>
<gene>
    <name evidence="2" type="ORF">PGT21_007356</name>
</gene>
<evidence type="ECO:0000313" key="3">
    <source>
        <dbReference type="Proteomes" id="UP000324748"/>
    </source>
</evidence>
<feature type="compositionally biased region" description="Basic and acidic residues" evidence="1">
    <location>
        <begin position="365"/>
        <end position="374"/>
    </location>
</feature>
<proteinExistence type="predicted"/>
<keyword evidence="3" id="KW-1185">Reference proteome</keyword>
<feature type="compositionally biased region" description="Acidic residues" evidence="1">
    <location>
        <begin position="556"/>
        <end position="567"/>
    </location>
</feature>
<feature type="compositionally biased region" description="Basic and acidic residues" evidence="1">
    <location>
        <begin position="517"/>
        <end position="540"/>
    </location>
</feature>
<protein>
    <submittedName>
        <fullName evidence="2">Uncharacterized protein</fullName>
    </submittedName>
</protein>
<accession>A0A5B0NIP8</accession>
<comment type="caution">
    <text evidence="2">The sequence shown here is derived from an EMBL/GenBank/DDBJ whole genome shotgun (WGS) entry which is preliminary data.</text>
</comment>
<feature type="region of interest" description="Disordered" evidence="1">
    <location>
        <begin position="358"/>
        <end position="378"/>
    </location>
</feature>
<feature type="region of interest" description="Disordered" evidence="1">
    <location>
        <begin position="507"/>
        <end position="567"/>
    </location>
</feature>
<name>A0A5B0NIP8_PUCGR</name>
<dbReference type="AlphaFoldDB" id="A0A5B0NIP8"/>
<reference evidence="2 3" key="1">
    <citation type="submission" date="2019-05" db="EMBL/GenBank/DDBJ databases">
        <title>Emergence of the Ug99 lineage of the wheat stem rust pathogen through somatic hybridization.</title>
        <authorList>
            <person name="Li F."/>
            <person name="Upadhyaya N.M."/>
            <person name="Sperschneider J."/>
            <person name="Matny O."/>
            <person name="Nguyen-Phuc H."/>
            <person name="Mago R."/>
            <person name="Raley C."/>
            <person name="Miller M.E."/>
            <person name="Silverstein K.A.T."/>
            <person name="Henningsen E."/>
            <person name="Hirsch C.D."/>
            <person name="Visser B."/>
            <person name="Pretorius Z.A."/>
            <person name="Steffenson B.J."/>
            <person name="Schwessinger B."/>
            <person name="Dodds P.N."/>
            <person name="Figueroa M."/>
        </authorList>
    </citation>
    <scope>NUCLEOTIDE SEQUENCE [LARGE SCALE GENOMIC DNA]</scope>
    <source>
        <strain evidence="2">21-0</strain>
    </source>
</reference>
<evidence type="ECO:0000256" key="1">
    <source>
        <dbReference type="SAM" id="MobiDB-lite"/>
    </source>
</evidence>
<sequence length="567" mass="65906">MLNSTKTVFSIALLQFRFYLYTCSPGLHELPRLANQPPFVDIHDASKEATSISHGSTSTNYNIPGFHFGLELPLEDWTHDALFEFEEYHRLLSSKEIDSFPASPHLEEMPWEHILSKIDGPPESPYRDTIQTGHPPLFRDIGSTPESNMEVESQYFPRTEYQIHDEMRLFEPGPVDLKQFGWINTLESPTGKFSMEDKLRQDFSDSQICKIIFEKGENEHLPMLVRMAFDPDNLPERARVLDAAKDLLIEVRSRMIQFLLVCTSPESTDKKAQTGPKNDKDKVYRLIKEEQENLLTWLMQQLQVEPAPEALFPVKAGETDARPNSTPSLQTMLHEYFLYTFPRGKKYIVDNRGWKVKMSGRPRRSKSDKSKLQSERGVSLGQAMKTQLAIYILGNYFKFTNEIKWKELIGDDVKFVDLFSFLKAKEYDRKPQHIRNLSAVLEELHVIPWASDLEEDQIKDIQRFRDYIISTLKDSQKFSLDHSFVTQGKTRKLNRLKDMILDDKVPKQEELTQTESLQKELAEKEPAQPDPFEKKFIKDEPGEEDSIDKEWNQDDPSWEESVEDESD</sequence>
<evidence type="ECO:0000313" key="2">
    <source>
        <dbReference type="EMBL" id="KAA1089107.1"/>
    </source>
</evidence>
<organism evidence="2 3">
    <name type="scientific">Puccinia graminis f. sp. tritici</name>
    <dbReference type="NCBI Taxonomy" id="56615"/>
    <lineage>
        <taxon>Eukaryota</taxon>
        <taxon>Fungi</taxon>
        <taxon>Dikarya</taxon>
        <taxon>Basidiomycota</taxon>
        <taxon>Pucciniomycotina</taxon>
        <taxon>Pucciniomycetes</taxon>
        <taxon>Pucciniales</taxon>
        <taxon>Pucciniaceae</taxon>
        <taxon>Puccinia</taxon>
    </lineage>
</organism>
<dbReference type="Proteomes" id="UP000324748">
    <property type="component" value="Unassembled WGS sequence"/>
</dbReference>
<dbReference type="EMBL" id="VSWC01000093">
    <property type="protein sequence ID" value="KAA1089107.1"/>
    <property type="molecule type" value="Genomic_DNA"/>
</dbReference>